<feature type="compositionally biased region" description="Polar residues" evidence="1">
    <location>
        <begin position="209"/>
        <end position="223"/>
    </location>
</feature>
<dbReference type="PANTHER" id="PTHR31094">
    <property type="entry name" value="RIKEN CDNA 2310061I04 GENE"/>
    <property type="match status" value="1"/>
</dbReference>
<evidence type="ECO:0000313" key="3">
    <source>
        <dbReference type="Proteomes" id="UP000218231"/>
    </source>
</evidence>
<dbReference type="EMBL" id="LIAE01010757">
    <property type="protein sequence ID" value="PAV55693.1"/>
    <property type="molecule type" value="Genomic_DNA"/>
</dbReference>
<feature type="compositionally biased region" description="Polar residues" evidence="1">
    <location>
        <begin position="234"/>
        <end position="243"/>
    </location>
</feature>
<proteinExistence type="predicted"/>
<keyword evidence="3" id="KW-1185">Reference proteome</keyword>
<dbReference type="OrthoDB" id="44820at2759"/>
<evidence type="ECO:0000256" key="1">
    <source>
        <dbReference type="SAM" id="MobiDB-lite"/>
    </source>
</evidence>
<gene>
    <name evidence="2" type="ORF">WR25_03622</name>
</gene>
<protein>
    <submittedName>
        <fullName evidence="2">Uncharacterized protein</fullName>
    </submittedName>
</protein>
<reference evidence="2 3" key="1">
    <citation type="journal article" date="2017" name="Curr. Biol.">
        <title>Genome architecture and evolution of a unichromosomal asexual nematode.</title>
        <authorList>
            <person name="Fradin H."/>
            <person name="Zegar C."/>
            <person name="Gutwein M."/>
            <person name="Lucas J."/>
            <person name="Kovtun M."/>
            <person name="Corcoran D."/>
            <person name="Baugh L.R."/>
            <person name="Kiontke K."/>
            <person name="Gunsalus K."/>
            <person name="Fitch D.H."/>
            <person name="Piano F."/>
        </authorList>
    </citation>
    <scope>NUCLEOTIDE SEQUENCE [LARGE SCALE GENOMIC DNA]</scope>
    <source>
        <strain evidence="2">PF1309</strain>
    </source>
</reference>
<accession>A0A2A2J291</accession>
<dbReference type="SUPFAM" id="SSF54427">
    <property type="entry name" value="NTF2-like"/>
    <property type="match status" value="1"/>
</dbReference>
<name>A0A2A2J291_9BILA</name>
<feature type="region of interest" description="Disordered" evidence="1">
    <location>
        <begin position="209"/>
        <end position="243"/>
    </location>
</feature>
<dbReference type="InterPro" id="IPR032710">
    <property type="entry name" value="NTF2-like_dom_sf"/>
</dbReference>
<sequence length="243" mass="28289">MLACYCRQAVASFGLKTAGKRSVWPTLAPRRTYAIGGPNAHEKPLPFQLEHVQRRLTETLPIFFRQHMDFTFYHENVVCEDYIFQTKKIGLDNVRRHIGMIAGTCKILFPHVHMTVVSILPVLEDGTVRVRWRMEYISFYRLLFNPRLWFFDYRIKNLSWFDGFSVFTLDGNGDVVKFTIQRMRRDDSLLQEESAINKLKKMMNVMPQQQNKGAPSVNMTSFVDSEAQRRQHQGSESGTSNKS</sequence>
<dbReference type="Pfam" id="PF10184">
    <property type="entry name" value="DUF2358"/>
    <property type="match status" value="1"/>
</dbReference>
<dbReference type="PANTHER" id="PTHR31094:SF2">
    <property type="entry name" value="RIKEN CDNA 2310061I04 GENE"/>
    <property type="match status" value="1"/>
</dbReference>
<dbReference type="AlphaFoldDB" id="A0A2A2J291"/>
<dbReference type="Proteomes" id="UP000218231">
    <property type="component" value="Unassembled WGS sequence"/>
</dbReference>
<evidence type="ECO:0000313" key="2">
    <source>
        <dbReference type="EMBL" id="PAV55693.1"/>
    </source>
</evidence>
<comment type="caution">
    <text evidence="2">The sequence shown here is derived from an EMBL/GenBank/DDBJ whole genome shotgun (WGS) entry which is preliminary data.</text>
</comment>
<dbReference type="InterPro" id="IPR018790">
    <property type="entry name" value="DUF2358"/>
</dbReference>
<organism evidence="2 3">
    <name type="scientific">Diploscapter pachys</name>
    <dbReference type="NCBI Taxonomy" id="2018661"/>
    <lineage>
        <taxon>Eukaryota</taxon>
        <taxon>Metazoa</taxon>
        <taxon>Ecdysozoa</taxon>
        <taxon>Nematoda</taxon>
        <taxon>Chromadorea</taxon>
        <taxon>Rhabditida</taxon>
        <taxon>Rhabditina</taxon>
        <taxon>Rhabditomorpha</taxon>
        <taxon>Rhabditoidea</taxon>
        <taxon>Rhabditidae</taxon>
        <taxon>Diploscapter</taxon>
    </lineage>
</organism>